<accession>A0A124E0K3</accession>
<dbReference type="SMART" id="SM00342">
    <property type="entry name" value="HTH_ARAC"/>
    <property type="match status" value="1"/>
</dbReference>
<dbReference type="Gene3D" id="1.10.10.60">
    <property type="entry name" value="Homeodomain-like"/>
    <property type="match status" value="2"/>
</dbReference>
<evidence type="ECO:0000256" key="3">
    <source>
        <dbReference type="ARBA" id="ARBA00023163"/>
    </source>
</evidence>
<sequence>MTIGFVTQQFEKIVEWSFSATQPMVLVWRRGGASSKEVDFEQGPAGRITPRTSNVWVIPADQRSAAEARNVACEFAQLTLSPTILGDSDLRSAADEQDPLLYHLIERIAHVAERGDVLARLLRDTLAQGLSLHIRDHYGQLPSTPPRARFLDSDEQRRLIEFLHDSLDTDIDIPTLAGLVGMTVHGFRRAFIRSFGVTPYRYVLDQRVQRAKTLLATTTLPITEVSLALGFATPSHFTTMFKQRVGVTPTVYRRNT</sequence>
<evidence type="ECO:0000313" key="6">
    <source>
        <dbReference type="Proteomes" id="UP000069620"/>
    </source>
</evidence>
<protein>
    <submittedName>
        <fullName evidence="5">Transcriptional regulator, AraC family</fullName>
    </submittedName>
</protein>
<dbReference type="InterPro" id="IPR018060">
    <property type="entry name" value="HTH_AraC"/>
</dbReference>
<dbReference type="InterPro" id="IPR050204">
    <property type="entry name" value="AraC_XylS_family_regulators"/>
</dbReference>
<dbReference type="InterPro" id="IPR020449">
    <property type="entry name" value="Tscrpt_reg_AraC-type_HTH"/>
</dbReference>
<dbReference type="PANTHER" id="PTHR46796">
    <property type="entry name" value="HTH-TYPE TRANSCRIPTIONAL ACTIVATOR RHAS-RELATED"/>
    <property type="match status" value="1"/>
</dbReference>
<dbReference type="InterPro" id="IPR018062">
    <property type="entry name" value="HTH_AraC-typ_CS"/>
</dbReference>
<keyword evidence="3" id="KW-0804">Transcription</keyword>
<evidence type="ECO:0000259" key="4">
    <source>
        <dbReference type="PROSITE" id="PS01124"/>
    </source>
</evidence>
<proteinExistence type="predicted"/>
<feature type="domain" description="HTH araC/xylS-type" evidence="4">
    <location>
        <begin position="157"/>
        <end position="255"/>
    </location>
</feature>
<organism evidence="5 6">
    <name type="scientific">Mycolicibacterium brisbanense</name>
    <dbReference type="NCBI Taxonomy" id="146020"/>
    <lineage>
        <taxon>Bacteria</taxon>
        <taxon>Bacillati</taxon>
        <taxon>Actinomycetota</taxon>
        <taxon>Actinomycetes</taxon>
        <taxon>Mycobacteriales</taxon>
        <taxon>Mycobacteriaceae</taxon>
        <taxon>Mycolicibacterium</taxon>
    </lineage>
</organism>
<dbReference type="PROSITE" id="PS00041">
    <property type="entry name" value="HTH_ARAC_FAMILY_1"/>
    <property type="match status" value="1"/>
</dbReference>
<keyword evidence="6" id="KW-1185">Reference proteome</keyword>
<dbReference type="InterPro" id="IPR009057">
    <property type="entry name" value="Homeodomain-like_sf"/>
</dbReference>
<keyword evidence="1" id="KW-0805">Transcription regulation</keyword>
<dbReference type="Pfam" id="PF12833">
    <property type="entry name" value="HTH_18"/>
    <property type="match status" value="1"/>
</dbReference>
<dbReference type="AlphaFoldDB" id="A0A124E0K3"/>
<dbReference type="GO" id="GO:0003700">
    <property type="term" value="F:DNA-binding transcription factor activity"/>
    <property type="evidence" value="ECO:0007669"/>
    <property type="project" value="InterPro"/>
</dbReference>
<name>A0A124E0K3_9MYCO</name>
<keyword evidence="2" id="KW-0238">DNA-binding</keyword>
<evidence type="ECO:0000256" key="1">
    <source>
        <dbReference type="ARBA" id="ARBA00023015"/>
    </source>
</evidence>
<dbReference type="RefSeq" id="WP_063979666.1">
    <property type="nucleotide sequence ID" value="NZ_BCSX01000044.1"/>
</dbReference>
<evidence type="ECO:0000313" key="5">
    <source>
        <dbReference type="EMBL" id="GAS90810.1"/>
    </source>
</evidence>
<gene>
    <name evidence="5" type="ORF">RMCB_4906</name>
</gene>
<dbReference type="STRING" id="146020.RMCB_4906"/>
<evidence type="ECO:0000256" key="2">
    <source>
        <dbReference type="ARBA" id="ARBA00023125"/>
    </source>
</evidence>
<dbReference type="PROSITE" id="PS01124">
    <property type="entry name" value="HTH_ARAC_FAMILY_2"/>
    <property type="match status" value="1"/>
</dbReference>
<dbReference type="PRINTS" id="PR00032">
    <property type="entry name" value="HTHARAC"/>
</dbReference>
<dbReference type="GO" id="GO:0043565">
    <property type="term" value="F:sequence-specific DNA binding"/>
    <property type="evidence" value="ECO:0007669"/>
    <property type="project" value="InterPro"/>
</dbReference>
<dbReference type="SUPFAM" id="SSF46689">
    <property type="entry name" value="Homeodomain-like"/>
    <property type="match status" value="2"/>
</dbReference>
<dbReference type="Proteomes" id="UP000069620">
    <property type="component" value="Unassembled WGS sequence"/>
</dbReference>
<reference evidence="6" key="1">
    <citation type="journal article" date="2016" name="Genome Announc.">
        <title>Draft Genome Sequences of Five Rapidly Growing Mycobacterium Species, M. thermoresistibile, M. fortuitum subsp. acetamidolyticum, M. canariasense, M. brisbanense, and M. novocastrense.</title>
        <authorList>
            <person name="Katahira K."/>
            <person name="Ogura Y."/>
            <person name="Gotoh Y."/>
            <person name="Hayashi T."/>
        </authorList>
    </citation>
    <scope>NUCLEOTIDE SEQUENCE [LARGE SCALE GENOMIC DNA]</scope>
    <source>
        <strain evidence="6">JCM15654</strain>
    </source>
</reference>
<reference evidence="6" key="2">
    <citation type="submission" date="2016-02" db="EMBL/GenBank/DDBJ databases">
        <title>Draft genome sequence of five rapidly growing Mycobacterium species.</title>
        <authorList>
            <person name="Katahira K."/>
            <person name="Gotou Y."/>
            <person name="Iida K."/>
            <person name="Ogura Y."/>
            <person name="Hayashi T."/>
        </authorList>
    </citation>
    <scope>NUCLEOTIDE SEQUENCE [LARGE SCALE GENOMIC DNA]</scope>
    <source>
        <strain evidence="6">JCM15654</strain>
    </source>
</reference>
<dbReference type="EMBL" id="BCSX01000044">
    <property type="protein sequence ID" value="GAS90810.1"/>
    <property type="molecule type" value="Genomic_DNA"/>
</dbReference>
<dbReference type="PANTHER" id="PTHR46796:SF6">
    <property type="entry name" value="ARAC SUBFAMILY"/>
    <property type="match status" value="1"/>
</dbReference>
<comment type="caution">
    <text evidence="5">The sequence shown here is derived from an EMBL/GenBank/DDBJ whole genome shotgun (WGS) entry which is preliminary data.</text>
</comment>